<gene>
    <name evidence="1" type="ORF">TRFO_20128</name>
</gene>
<dbReference type="EMBL" id="MLAK01000608">
    <property type="protein sequence ID" value="OHT10539.1"/>
    <property type="molecule type" value="Genomic_DNA"/>
</dbReference>
<sequence>MPPRRSVPQKIWDLPMTWTHEEQDNYLSMTESKQDTADVNKYLEIRGPVPSTMYNKLVQMQVQIDPKKDRFTLKQFKMIFQLMKTLFPDDNRFRIRTHLVQRNEKMMKIFLEDFQNEVSYTLDYFKVKFNGARWELSEGAEAGVIQLATMRLQRGIPDMQTPNIPQTPHTPSVGQFTPFIYPGTPQPTPVTPPQQPNQANDINSYFSQQTQQPNIQSNVKMNAPDYGPNMNSIVQPNIQSNISSTEFQMSDSQEESDGFLSLFPQSDDSFDMMTWPNDFDDQNQDDTYDSYFGY</sequence>
<dbReference type="AlphaFoldDB" id="A0A1J4KH76"/>
<proteinExistence type="predicted"/>
<evidence type="ECO:0000313" key="1">
    <source>
        <dbReference type="EMBL" id="OHT10539.1"/>
    </source>
</evidence>
<protein>
    <submittedName>
        <fullName evidence="1">Uncharacterized protein</fullName>
    </submittedName>
</protein>
<dbReference type="Proteomes" id="UP000179807">
    <property type="component" value="Unassembled WGS sequence"/>
</dbReference>
<dbReference type="GeneID" id="94835918"/>
<name>A0A1J4KH76_9EUKA</name>
<accession>A0A1J4KH76</accession>
<organism evidence="1 2">
    <name type="scientific">Tritrichomonas foetus</name>
    <dbReference type="NCBI Taxonomy" id="1144522"/>
    <lineage>
        <taxon>Eukaryota</taxon>
        <taxon>Metamonada</taxon>
        <taxon>Parabasalia</taxon>
        <taxon>Tritrichomonadida</taxon>
        <taxon>Tritrichomonadidae</taxon>
        <taxon>Tritrichomonas</taxon>
    </lineage>
</organism>
<keyword evidence="2" id="KW-1185">Reference proteome</keyword>
<comment type="caution">
    <text evidence="1">The sequence shown here is derived from an EMBL/GenBank/DDBJ whole genome shotgun (WGS) entry which is preliminary data.</text>
</comment>
<evidence type="ECO:0000313" key="2">
    <source>
        <dbReference type="Proteomes" id="UP000179807"/>
    </source>
</evidence>
<dbReference type="VEuPathDB" id="TrichDB:TRFO_20128"/>
<dbReference type="RefSeq" id="XP_068363675.1">
    <property type="nucleotide sequence ID" value="XM_068501214.1"/>
</dbReference>
<reference evidence="1" key="1">
    <citation type="submission" date="2016-10" db="EMBL/GenBank/DDBJ databases">
        <authorList>
            <person name="Benchimol M."/>
            <person name="Almeida L.G."/>
            <person name="Vasconcelos A.T."/>
            <person name="Perreira-Neves A."/>
            <person name="Rosa I.A."/>
            <person name="Tasca T."/>
            <person name="Bogo M.R."/>
            <person name="de Souza W."/>
        </authorList>
    </citation>
    <scope>NUCLEOTIDE SEQUENCE [LARGE SCALE GENOMIC DNA]</scope>
    <source>
        <strain evidence="1">K</strain>
    </source>
</reference>